<sequence>MDNFILKYSYSPGFMGEFISKNLSVSEKTKLEFFWYFDPGYFPDNDEERIQQRRFTRVKDKLSRQLQEQLETIMMWLRFNKKMIYFRHEI</sequence>
<protein>
    <submittedName>
        <fullName evidence="1">Uncharacterized protein</fullName>
    </submittedName>
</protein>
<accession>A0A0N0IVH9</accession>
<comment type="caution">
    <text evidence="1">The sequence shown here is derived from an EMBL/GenBank/DDBJ whole genome shotgun (WGS) entry which is preliminary data.</text>
</comment>
<dbReference type="OrthoDB" id="1261665at2"/>
<name>A0A0N0IVH9_CHRID</name>
<dbReference type="RefSeq" id="WP_062700509.1">
    <property type="nucleotide sequence ID" value="NZ_LJOD01000009.1"/>
</dbReference>
<organism evidence="1 2">
    <name type="scientific">Chryseobacterium indologenes</name>
    <name type="common">Flavobacterium indologenes</name>
    <dbReference type="NCBI Taxonomy" id="253"/>
    <lineage>
        <taxon>Bacteria</taxon>
        <taxon>Pseudomonadati</taxon>
        <taxon>Bacteroidota</taxon>
        <taxon>Flavobacteriia</taxon>
        <taxon>Flavobacteriales</taxon>
        <taxon>Weeksellaceae</taxon>
        <taxon>Chryseobacterium group</taxon>
        <taxon>Chryseobacterium</taxon>
    </lineage>
</organism>
<evidence type="ECO:0000313" key="2">
    <source>
        <dbReference type="Proteomes" id="UP000037953"/>
    </source>
</evidence>
<dbReference type="PATRIC" id="fig|253.9.peg.4728"/>
<gene>
    <name evidence="1" type="ORF">AOB46_14250</name>
</gene>
<reference evidence="2" key="2">
    <citation type="submission" date="2015-09" db="EMBL/GenBank/DDBJ databases">
        <title>Draft genome sequence of a multidrug-resistant Chryseobacterium indologenes isolate from Malaysia.</title>
        <authorList>
            <person name="Yu C.Y."/>
            <person name="Ang G.Y."/>
            <person name="Chan K.-G."/>
        </authorList>
    </citation>
    <scope>NUCLEOTIDE SEQUENCE [LARGE SCALE GENOMIC DNA]</scope>
    <source>
        <strain evidence="2">CI_885</strain>
    </source>
</reference>
<dbReference type="AlphaFoldDB" id="A0A0N0IVH9"/>
<dbReference type="Proteomes" id="UP000037953">
    <property type="component" value="Unassembled WGS sequence"/>
</dbReference>
<proteinExistence type="predicted"/>
<dbReference type="EMBL" id="LJOD01000009">
    <property type="protein sequence ID" value="KPE50541.1"/>
    <property type="molecule type" value="Genomic_DNA"/>
</dbReference>
<evidence type="ECO:0000313" key="1">
    <source>
        <dbReference type="EMBL" id="KPE50541.1"/>
    </source>
</evidence>
<reference evidence="1 2" key="1">
    <citation type="journal article" date="2015" name="Genom Data">
        <title>Draft genome sequence of a multidrug-resistant Chryseobacterium indologenes isolate from Malaysia.</title>
        <authorList>
            <person name="Yu C.Y."/>
            <person name="Ang G.Y."/>
            <person name="Cheng H.J."/>
            <person name="Cheong Y.M."/>
            <person name="Yin W.F."/>
            <person name="Chan K.G."/>
        </authorList>
    </citation>
    <scope>NUCLEOTIDE SEQUENCE [LARGE SCALE GENOMIC DNA]</scope>
    <source>
        <strain evidence="1 2">CI_885</strain>
    </source>
</reference>